<protein>
    <submittedName>
        <fullName evidence="4">Dihydroxyacetone kinase subunit L</fullName>
    </submittedName>
</protein>
<dbReference type="InterPro" id="IPR036117">
    <property type="entry name" value="DhaL_dom_sf"/>
</dbReference>
<dbReference type="AlphaFoldDB" id="A0A3A8AAX0"/>
<feature type="domain" description="DhaL" evidence="3">
    <location>
        <begin position="6"/>
        <end position="201"/>
    </location>
</feature>
<gene>
    <name evidence="4" type="ORF">DEM25_012915</name>
</gene>
<dbReference type="EMBL" id="QFWV02000007">
    <property type="protein sequence ID" value="RKF06488.1"/>
    <property type="molecule type" value="Genomic_DNA"/>
</dbReference>
<reference evidence="4 5" key="1">
    <citation type="journal article" date="2018" name="Int. J. Syst. Bacteriol.">
        <title>Oceaniradius stylonemae gen. nov., sp. nov., isolated from a red alga, Stylonema cornu-cervi.</title>
        <authorList>
            <person name="Jeong S."/>
        </authorList>
    </citation>
    <scope>NUCLEOTIDE SEQUENCE [LARGE SCALE GENOMIC DNA]</scope>
    <source>
        <strain evidence="4 5">StC1</strain>
    </source>
</reference>
<evidence type="ECO:0000256" key="1">
    <source>
        <dbReference type="ARBA" id="ARBA00022679"/>
    </source>
</evidence>
<dbReference type="RefSeq" id="WP_109769241.1">
    <property type="nucleotide sequence ID" value="NZ_QFWV02000007.1"/>
</dbReference>
<accession>A0A3A8AAX0</accession>
<proteinExistence type="predicted"/>
<evidence type="ECO:0000313" key="5">
    <source>
        <dbReference type="Proteomes" id="UP000246132"/>
    </source>
</evidence>
<dbReference type="GO" id="GO:0004371">
    <property type="term" value="F:glycerone kinase activity"/>
    <property type="evidence" value="ECO:0007669"/>
    <property type="project" value="InterPro"/>
</dbReference>
<name>A0A3A8AAX0_9HYPH</name>
<sequence>MSIDRAALIAGIDRLAAAMERDFDMLNTADGALGDGDLGVTMTRGMRLVAEKAPELPDDLGMALLQCAQAFTKSSGSSYGTLLATGLMAIAKAVKGETELSAGRVSELVATARDQMQARGKAELGGKTVLDSLDAVASATEGLGDPEAVADAAARAAGEALDAFRDKKATVGRARIFGDKSIGMDDPGMLAMNSIVKALADRQE</sequence>
<dbReference type="InterPro" id="IPR004007">
    <property type="entry name" value="DhaL_dom"/>
</dbReference>
<keyword evidence="5" id="KW-1185">Reference proteome</keyword>
<organism evidence="4 5">
    <name type="scientific">Oceaniradius stylonematis</name>
    <dbReference type="NCBI Taxonomy" id="2184161"/>
    <lineage>
        <taxon>Bacteria</taxon>
        <taxon>Pseudomonadati</taxon>
        <taxon>Pseudomonadota</taxon>
        <taxon>Alphaproteobacteria</taxon>
        <taxon>Hyphomicrobiales</taxon>
        <taxon>Ahrensiaceae</taxon>
        <taxon>Oceaniradius</taxon>
    </lineage>
</organism>
<evidence type="ECO:0000313" key="4">
    <source>
        <dbReference type="EMBL" id="RKF06488.1"/>
    </source>
</evidence>
<dbReference type="PANTHER" id="PTHR28629">
    <property type="entry name" value="TRIOKINASE/FMN CYCLASE"/>
    <property type="match status" value="1"/>
</dbReference>
<evidence type="ECO:0000259" key="3">
    <source>
        <dbReference type="PROSITE" id="PS51480"/>
    </source>
</evidence>
<dbReference type="Pfam" id="PF02734">
    <property type="entry name" value="Dak2"/>
    <property type="match status" value="1"/>
</dbReference>
<dbReference type="GO" id="GO:0005829">
    <property type="term" value="C:cytosol"/>
    <property type="evidence" value="ECO:0007669"/>
    <property type="project" value="TreeGrafter"/>
</dbReference>
<dbReference type="Gene3D" id="1.25.40.340">
    <property type="match status" value="1"/>
</dbReference>
<comment type="caution">
    <text evidence="4">The sequence shown here is derived from an EMBL/GenBank/DDBJ whole genome shotgun (WGS) entry which is preliminary data.</text>
</comment>
<keyword evidence="2 4" id="KW-0418">Kinase</keyword>
<dbReference type="GO" id="GO:0019563">
    <property type="term" value="P:glycerol catabolic process"/>
    <property type="evidence" value="ECO:0007669"/>
    <property type="project" value="TreeGrafter"/>
</dbReference>
<dbReference type="SUPFAM" id="SSF101473">
    <property type="entry name" value="DhaL-like"/>
    <property type="match status" value="1"/>
</dbReference>
<dbReference type="InterPro" id="IPR050861">
    <property type="entry name" value="Dihydroxyacetone_Kinase"/>
</dbReference>
<dbReference type="Proteomes" id="UP000246132">
    <property type="component" value="Unassembled WGS sequence"/>
</dbReference>
<dbReference type="OrthoDB" id="9800291at2"/>
<dbReference type="PROSITE" id="PS51480">
    <property type="entry name" value="DHAL"/>
    <property type="match status" value="1"/>
</dbReference>
<evidence type="ECO:0000256" key="2">
    <source>
        <dbReference type="ARBA" id="ARBA00022777"/>
    </source>
</evidence>
<dbReference type="PANTHER" id="PTHR28629:SF4">
    <property type="entry name" value="TRIOKINASE_FMN CYCLASE"/>
    <property type="match status" value="1"/>
</dbReference>
<dbReference type="SMART" id="SM01120">
    <property type="entry name" value="Dak2"/>
    <property type="match status" value="1"/>
</dbReference>
<keyword evidence="1" id="KW-0808">Transferase</keyword>